<dbReference type="Pfam" id="PF13830">
    <property type="entry name" value="DUF4192"/>
    <property type="match status" value="1"/>
</dbReference>
<evidence type="ECO:0000313" key="1">
    <source>
        <dbReference type="EMBL" id="QAY61048.1"/>
    </source>
</evidence>
<dbReference type="Proteomes" id="UP000293995">
    <property type="component" value="Chromosome"/>
</dbReference>
<dbReference type="RefSeq" id="WP_129391717.1">
    <property type="nucleotide sequence ID" value="NZ_CP035494.1"/>
</dbReference>
<dbReference type="KEGG" id="mprt:ET475_14340"/>
<keyword evidence="2" id="KW-1185">Reference proteome</keyword>
<dbReference type="AlphaFoldDB" id="A0A4P6EST2"/>
<dbReference type="OrthoDB" id="4954868at2"/>
<accession>A0A4P6EST2</accession>
<dbReference type="InterPro" id="IPR025447">
    <property type="entry name" value="DUF4192"/>
</dbReference>
<evidence type="ECO:0000313" key="2">
    <source>
        <dbReference type="Proteomes" id="UP000293995"/>
    </source>
</evidence>
<protein>
    <submittedName>
        <fullName evidence="1">DUF4192 family protein</fullName>
    </submittedName>
</protein>
<dbReference type="EMBL" id="CP035494">
    <property type="protein sequence ID" value="QAY61048.1"/>
    <property type="molecule type" value="Genomic_DNA"/>
</dbReference>
<gene>
    <name evidence="1" type="ORF">ET475_14340</name>
</gene>
<organism evidence="1 2">
    <name type="scientific">Microbacterium protaetiae</name>
    <dbReference type="NCBI Taxonomy" id="2509458"/>
    <lineage>
        <taxon>Bacteria</taxon>
        <taxon>Bacillati</taxon>
        <taxon>Actinomycetota</taxon>
        <taxon>Actinomycetes</taxon>
        <taxon>Micrococcales</taxon>
        <taxon>Microbacteriaceae</taxon>
        <taxon>Microbacterium</taxon>
    </lineage>
</organism>
<name>A0A4P6EST2_9MICO</name>
<sequence length="414" mass="44906">MHNDELTILRSSTGADFLATLPALIGHTVTDSLLVIPFAGKRAHGVMRIDLPPASVHATVHDRIASLALGAMSRIHWCDGVMFAVYTEETFPAGFAGHERLIARLDERFEEAGFQVKDAYCVAADGWCSWYQDDPPFDGHPLQEITASPLAAQAARARAGDELPRHDAQTTLPAPDPDTALALTLAVEDLLAGVERDAFGVPVAAALPDSIDFVERLLQRDAAETPVARLAQLTALSLQRSHRDEMMLQMAFGRKMGRRARRENERMLAKQAASGLSMDDTVRAELDTHGAAAFDMAELIIGEGATQPRPARISRAVGILRHTITHLPIELRPDLLCMLAWLNWALGSSTVAGAHLDAALAIDPEHGMATILQSLVTAGKIPQWIFTRYNNAGAALRHSQSGRITREPAAATRR</sequence>
<reference evidence="1 2" key="1">
    <citation type="submission" date="2019-01" db="EMBL/GenBank/DDBJ databases">
        <title>Genome sequencing of strain DFW100M-13.</title>
        <authorList>
            <person name="Heo J."/>
            <person name="Kim S.-J."/>
            <person name="Kim J.-S."/>
            <person name="Hong S.-B."/>
            <person name="Kwon S.-W."/>
        </authorList>
    </citation>
    <scope>NUCLEOTIDE SEQUENCE [LARGE SCALE GENOMIC DNA]</scope>
    <source>
        <strain evidence="1 2">DFW100M-13</strain>
    </source>
</reference>
<proteinExistence type="predicted"/>